<reference evidence="3 4" key="1">
    <citation type="submission" date="2019-09" db="EMBL/GenBank/DDBJ databases">
        <title>A chromosome-level genome assembly of the Chinese tupelo Nyssa sinensis.</title>
        <authorList>
            <person name="Yang X."/>
            <person name="Kang M."/>
            <person name="Yang Y."/>
            <person name="Xiong H."/>
            <person name="Wang M."/>
            <person name="Zhang Z."/>
            <person name="Wang Z."/>
            <person name="Wu H."/>
            <person name="Ma T."/>
            <person name="Liu J."/>
            <person name="Xi Z."/>
        </authorList>
    </citation>
    <scope>NUCLEOTIDE SEQUENCE [LARGE SCALE GENOMIC DNA]</scope>
    <source>
        <strain evidence="3">J267</strain>
        <tissue evidence="3">Leaf</tissue>
    </source>
</reference>
<evidence type="ECO:0000313" key="4">
    <source>
        <dbReference type="Proteomes" id="UP000325577"/>
    </source>
</evidence>
<protein>
    <recommendedName>
        <fullName evidence="2">GIY-YIG domain-containing protein</fullName>
    </recommendedName>
</protein>
<dbReference type="OrthoDB" id="24645at2759"/>
<feature type="region of interest" description="Disordered" evidence="1">
    <location>
        <begin position="1"/>
        <end position="43"/>
    </location>
</feature>
<dbReference type="Pfam" id="PF01541">
    <property type="entry name" value="GIY-YIG"/>
    <property type="match status" value="1"/>
</dbReference>
<dbReference type="InterPro" id="IPR035901">
    <property type="entry name" value="GIY-YIG_endonuc_sf"/>
</dbReference>
<accession>A0A5J4ZDL1</accession>
<evidence type="ECO:0000313" key="3">
    <source>
        <dbReference type="EMBL" id="KAA8515618.1"/>
    </source>
</evidence>
<dbReference type="PANTHER" id="PTHR20208">
    <property type="entry name" value="STRUCTURE-SPECIFIC ENDONUCLEASE SUBUNIT SLX1"/>
    <property type="match status" value="1"/>
</dbReference>
<dbReference type="EMBL" id="CM018052">
    <property type="protein sequence ID" value="KAA8515618.1"/>
    <property type="molecule type" value="Genomic_DNA"/>
</dbReference>
<feature type="compositionally biased region" description="Low complexity" evidence="1">
    <location>
        <begin position="28"/>
        <end position="43"/>
    </location>
</feature>
<feature type="domain" description="GIY-YIG" evidence="2">
    <location>
        <begin position="47"/>
        <end position="129"/>
    </location>
</feature>
<organism evidence="3 4">
    <name type="scientific">Nyssa sinensis</name>
    <dbReference type="NCBI Taxonomy" id="561372"/>
    <lineage>
        <taxon>Eukaryota</taxon>
        <taxon>Viridiplantae</taxon>
        <taxon>Streptophyta</taxon>
        <taxon>Embryophyta</taxon>
        <taxon>Tracheophyta</taxon>
        <taxon>Spermatophyta</taxon>
        <taxon>Magnoliopsida</taxon>
        <taxon>eudicotyledons</taxon>
        <taxon>Gunneridae</taxon>
        <taxon>Pentapetalae</taxon>
        <taxon>asterids</taxon>
        <taxon>Cornales</taxon>
        <taxon>Nyssaceae</taxon>
        <taxon>Nyssa</taxon>
    </lineage>
</organism>
<dbReference type="PROSITE" id="PS50164">
    <property type="entry name" value="GIY_YIG"/>
    <property type="match status" value="1"/>
</dbReference>
<dbReference type="InterPro" id="IPR000305">
    <property type="entry name" value="GIY-YIG_endonuc"/>
</dbReference>
<gene>
    <name evidence="3" type="ORF">F0562_018771</name>
</gene>
<dbReference type="PANTHER" id="PTHR20208:SF13">
    <property type="entry name" value="STRUCTURE-SPECIFIC ENDONUCLEASE SUBUNIT SLX1"/>
    <property type="match status" value="1"/>
</dbReference>
<dbReference type="Gene3D" id="3.40.1440.10">
    <property type="entry name" value="GIY-YIG endonuclease"/>
    <property type="match status" value="1"/>
</dbReference>
<proteinExistence type="predicted"/>
<dbReference type="Proteomes" id="UP000325577">
    <property type="component" value="Linkage Group LG9"/>
</dbReference>
<keyword evidence="4" id="KW-1185">Reference proteome</keyword>
<evidence type="ECO:0000259" key="2">
    <source>
        <dbReference type="PROSITE" id="PS50164"/>
    </source>
</evidence>
<name>A0A5J4ZDL1_9ASTE</name>
<evidence type="ECO:0000256" key="1">
    <source>
        <dbReference type="SAM" id="MobiDB-lite"/>
    </source>
</evidence>
<dbReference type="InterPro" id="IPR050381">
    <property type="entry name" value="SLX1_endonuclease"/>
</dbReference>
<sequence length="200" mass="22336">MMRQLSKTFRSLKPLNSSDPNPKPPKLSPSHLQPLPSSSKRSKSSKQSWSVYLILSTNIPIKTYVGVTTNFSRRLKQHNGELKGGAKASRAGRPWVCACIIRGFNDHSEACEFESKWKSFSRKLPRKRKADEMVKQEDNGSLPLLQHRSAALNRVKEIPKVVVLEAHKNAVLARTDDPARSKQSCPLPILAMACTVHQSA</sequence>
<dbReference type="AlphaFoldDB" id="A0A5J4ZDL1"/>
<dbReference type="SUPFAM" id="SSF82771">
    <property type="entry name" value="GIY-YIG endonuclease"/>
    <property type="match status" value="1"/>
</dbReference>